<evidence type="ECO:0000256" key="1">
    <source>
        <dbReference type="SAM" id="MobiDB-lite"/>
    </source>
</evidence>
<gene>
    <name evidence="2" type="ORF">L210DRAFT_3650585</name>
</gene>
<reference evidence="2" key="1">
    <citation type="submission" date="2019-10" db="EMBL/GenBank/DDBJ databases">
        <authorList>
            <consortium name="DOE Joint Genome Institute"/>
            <person name="Kuo A."/>
            <person name="Miyauchi S."/>
            <person name="Kiss E."/>
            <person name="Drula E."/>
            <person name="Kohler A."/>
            <person name="Sanchez-Garcia M."/>
            <person name="Andreopoulos B."/>
            <person name="Barry K.W."/>
            <person name="Bonito G."/>
            <person name="Buee M."/>
            <person name="Carver A."/>
            <person name="Chen C."/>
            <person name="Cichocki N."/>
            <person name="Clum A."/>
            <person name="Culley D."/>
            <person name="Crous P.W."/>
            <person name="Fauchery L."/>
            <person name="Girlanda M."/>
            <person name="Hayes R."/>
            <person name="Keri Z."/>
            <person name="LaButti K."/>
            <person name="Lipzen A."/>
            <person name="Lombard V."/>
            <person name="Magnuson J."/>
            <person name="Maillard F."/>
            <person name="Morin E."/>
            <person name="Murat C."/>
            <person name="Nolan M."/>
            <person name="Ohm R."/>
            <person name="Pangilinan J."/>
            <person name="Pereira M."/>
            <person name="Perotto S."/>
            <person name="Peter M."/>
            <person name="Riley R."/>
            <person name="Sitrit Y."/>
            <person name="Stielow B."/>
            <person name="Szollosi G."/>
            <person name="Zifcakova L."/>
            <person name="Stursova M."/>
            <person name="Spatafora J.W."/>
            <person name="Tedersoo L."/>
            <person name="Vaario L.-M."/>
            <person name="Yamada A."/>
            <person name="Yan M."/>
            <person name="Wang P."/>
            <person name="Xu J."/>
            <person name="Bruns T."/>
            <person name="Baldrian P."/>
            <person name="Vilgalys R."/>
            <person name="Henrissat B."/>
            <person name="Grigoriev I.V."/>
            <person name="Hibbett D."/>
            <person name="Nagy L.G."/>
            <person name="Martin F.M."/>
        </authorList>
    </citation>
    <scope>NUCLEOTIDE SEQUENCE</scope>
    <source>
        <strain evidence="2">BED1</strain>
    </source>
</reference>
<sequence>MVIHIEDSGGFSNPSTNAIYEPIRWELRIACPNESLNRTNEWYEHEAVLLGQPVGEMSSVVVNLEAQLELEIFQQFGEAALAYDLTPVPTGGDHGGESVMLEEDSELPEGPAPKGQHPTEMMMGKDKDSLLYNTALMLLRHLPLWTPDTPTLNSLLLQALS</sequence>
<dbReference type="EMBL" id="WHUW01000043">
    <property type="protein sequence ID" value="KAF8432102.1"/>
    <property type="molecule type" value="Genomic_DNA"/>
</dbReference>
<evidence type="ECO:0000313" key="3">
    <source>
        <dbReference type="Proteomes" id="UP001194468"/>
    </source>
</evidence>
<evidence type="ECO:0000313" key="2">
    <source>
        <dbReference type="EMBL" id="KAF8432102.1"/>
    </source>
</evidence>
<dbReference type="Proteomes" id="UP001194468">
    <property type="component" value="Unassembled WGS sequence"/>
</dbReference>
<dbReference type="AlphaFoldDB" id="A0AAD4G9A2"/>
<comment type="caution">
    <text evidence="2">The sequence shown here is derived from an EMBL/GenBank/DDBJ whole genome shotgun (WGS) entry which is preliminary data.</text>
</comment>
<keyword evidence="3" id="KW-1185">Reference proteome</keyword>
<reference evidence="2" key="2">
    <citation type="journal article" date="2020" name="Nat. Commun.">
        <title>Large-scale genome sequencing of mycorrhizal fungi provides insights into the early evolution of symbiotic traits.</title>
        <authorList>
            <person name="Miyauchi S."/>
            <person name="Kiss E."/>
            <person name="Kuo A."/>
            <person name="Drula E."/>
            <person name="Kohler A."/>
            <person name="Sanchez-Garcia M."/>
            <person name="Morin E."/>
            <person name="Andreopoulos B."/>
            <person name="Barry K.W."/>
            <person name="Bonito G."/>
            <person name="Buee M."/>
            <person name="Carver A."/>
            <person name="Chen C."/>
            <person name="Cichocki N."/>
            <person name="Clum A."/>
            <person name="Culley D."/>
            <person name="Crous P.W."/>
            <person name="Fauchery L."/>
            <person name="Girlanda M."/>
            <person name="Hayes R.D."/>
            <person name="Keri Z."/>
            <person name="LaButti K."/>
            <person name="Lipzen A."/>
            <person name="Lombard V."/>
            <person name="Magnuson J."/>
            <person name="Maillard F."/>
            <person name="Murat C."/>
            <person name="Nolan M."/>
            <person name="Ohm R.A."/>
            <person name="Pangilinan J."/>
            <person name="Pereira M.F."/>
            <person name="Perotto S."/>
            <person name="Peter M."/>
            <person name="Pfister S."/>
            <person name="Riley R."/>
            <person name="Sitrit Y."/>
            <person name="Stielow J.B."/>
            <person name="Szollosi G."/>
            <person name="Zifcakova L."/>
            <person name="Stursova M."/>
            <person name="Spatafora J.W."/>
            <person name="Tedersoo L."/>
            <person name="Vaario L.M."/>
            <person name="Yamada A."/>
            <person name="Yan M."/>
            <person name="Wang P."/>
            <person name="Xu J."/>
            <person name="Bruns T."/>
            <person name="Baldrian P."/>
            <person name="Vilgalys R."/>
            <person name="Dunand C."/>
            <person name="Henrissat B."/>
            <person name="Grigoriev I.V."/>
            <person name="Hibbett D."/>
            <person name="Nagy L.G."/>
            <person name="Martin F.M."/>
        </authorList>
    </citation>
    <scope>NUCLEOTIDE SEQUENCE</scope>
    <source>
        <strain evidence="2">BED1</strain>
    </source>
</reference>
<name>A0AAD4G9A2_BOLED</name>
<proteinExistence type="predicted"/>
<feature type="region of interest" description="Disordered" evidence="1">
    <location>
        <begin position="92"/>
        <end position="119"/>
    </location>
</feature>
<accession>A0AAD4G9A2</accession>
<organism evidence="2 3">
    <name type="scientific">Boletus edulis BED1</name>
    <dbReference type="NCBI Taxonomy" id="1328754"/>
    <lineage>
        <taxon>Eukaryota</taxon>
        <taxon>Fungi</taxon>
        <taxon>Dikarya</taxon>
        <taxon>Basidiomycota</taxon>
        <taxon>Agaricomycotina</taxon>
        <taxon>Agaricomycetes</taxon>
        <taxon>Agaricomycetidae</taxon>
        <taxon>Boletales</taxon>
        <taxon>Boletineae</taxon>
        <taxon>Boletaceae</taxon>
        <taxon>Boletoideae</taxon>
        <taxon>Boletus</taxon>
    </lineage>
</organism>
<protein>
    <submittedName>
        <fullName evidence="2">Uncharacterized protein</fullName>
    </submittedName>
</protein>